<dbReference type="GO" id="GO:0004252">
    <property type="term" value="F:serine-type endopeptidase activity"/>
    <property type="evidence" value="ECO:0007669"/>
    <property type="project" value="InterPro"/>
</dbReference>
<dbReference type="InterPro" id="IPR051512">
    <property type="entry name" value="Inactive_Rhomboid"/>
</dbReference>
<dbReference type="Gene3D" id="1.20.1540.10">
    <property type="entry name" value="Rhomboid-like"/>
    <property type="match status" value="1"/>
</dbReference>
<dbReference type="STRING" id="6216.A0A0R3SSC0"/>
<proteinExistence type="inferred from homology"/>
<sequence>MEDTEEVSKRMSSQNGLLQNTTHSSLKERTVGLLINGFINTNEDWNSRRLRYNLKKYGKIKIDKLGKSCDDFAPQDSVPDFLRRESLRRQVSLMTQLGTPAPFSPSGIAAYRNNALRTLGNLVIDTTVRRRRQNSNRSSGAPNLQRMSFFEPAVWKLPAGTIVSSPLGNESLGRDSVYRGSTTIHDRRGDKNASSSKSHATSRRALCSAPAKDLPGKVDSRPNSCIELRVFSHSKALATRPADLPVQGRRIFFPSTSTSQISKTPDQIDGLEDIEADFNVELTDVPKDIAALDAHILSQVESKRPIVSRLSMLRPPPLNLDSVELAEVGDVARTSENPVIQTSAVEAAGTPYFIRYRRDTSSPLSPLMLTKPYSSQKNKQTNQSKQGERFKFLGQYFQKSKPMDEIYRQVDDSIPYFTYMLCFIHVLVTIFACIGYGFAPIGINLERIVTKQLMMPSLDIENVCRVQDENIWIGPQQADLVRMGARFSPCMRVDETLNRVVVEAQKNWDRKSGCCINMKDGTCYQASRLFCSRSTSTWLRNSDDAGVLLAEPLLDSRTYSNSDNSDRLTTNVHPPSSIGPVCGLDPEFCTEPRSTGPFAWSSTDVTEWPICTRPINSSALAGFAPHMECDVVARPCCVGLKSECIITTPSHCSFLNGRFHSEARLCSQATLLQSTFPSLHMVKSQCISIVLLLGHSRILHLAVSLFIQLTVMRHLEKLLGCVRIAAIFVLSGCFSGLASGIMLPYHVHTGPMGAHFALFGVSLMDSLQTIDIFVSPWSVIIKQVVYLVVGFFIGFLPWLDNCAHISGFISGILLAYVFVPYLGYGSKNQLTIMRVSTLSYQPTTSDADHEIYQRKLQELYCRMRRRKAKVIIVCLVTWCTLFLLLLVIFIKWPLTSCTWCKYLNCLPFTPTLCDTLEVNVHAHTRCINPRS</sequence>
<dbReference type="Proteomes" id="UP000274504">
    <property type="component" value="Unassembled WGS sequence"/>
</dbReference>
<evidence type="ECO:0000256" key="8">
    <source>
        <dbReference type="SAM" id="Phobius"/>
    </source>
</evidence>
<dbReference type="GO" id="GO:0005789">
    <property type="term" value="C:endoplasmic reticulum membrane"/>
    <property type="evidence" value="ECO:0007669"/>
    <property type="project" value="UniProtKB-SubCell"/>
</dbReference>
<keyword evidence="4" id="KW-0256">Endoplasmic reticulum</keyword>
<feature type="region of interest" description="Disordered" evidence="7">
    <location>
        <begin position="1"/>
        <end position="22"/>
    </location>
</feature>
<feature type="transmembrane region" description="Helical" evidence="8">
    <location>
        <begin position="870"/>
        <end position="894"/>
    </location>
</feature>
<reference evidence="10 11" key="2">
    <citation type="submission" date="2018-11" db="EMBL/GenBank/DDBJ databases">
        <authorList>
            <consortium name="Pathogen Informatics"/>
        </authorList>
    </citation>
    <scope>NUCLEOTIDE SEQUENCE [LARGE SCALE GENOMIC DNA]</scope>
</reference>
<dbReference type="SUPFAM" id="SSF144091">
    <property type="entry name" value="Rhomboid-like"/>
    <property type="match status" value="1"/>
</dbReference>
<dbReference type="Pfam" id="PF01694">
    <property type="entry name" value="Rhomboid"/>
    <property type="match status" value="1"/>
</dbReference>
<dbReference type="WBParaSite" id="HDID_0000817501-mRNA-1">
    <property type="protein sequence ID" value="HDID_0000817501-mRNA-1"/>
    <property type="gene ID" value="HDID_0000817501"/>
</dbReference>
<dbReference type="InterPro" id="IPR035952">
    <property type="entry name" value="Rhomboid-like_sf"/>
</dbReference>
<reference evidence="12" key="1">
    <citation type="submission" date="2017-02" db="UniProtKB">
        <authorList>
            <consortium name="WormBaseParasite"/>
        </authorList>
    </citation>
    <scope>IDENTIFICATION</scope>
</reference>
<dbReference type="GO" id="GO:0050708">
    <property type="term" value="P:regulation of protein secretion"/>
    <property type="evidence" value="ECO:0007669"/>
    <property type="project" value="TreeGrafter"/>
</dbReference>
<accession>A0A0R3SSC0</accession>
<organism evidence="12">
    <name type="scientific">Hymenolepis diminuta</name>
    <name type="common">Rat tapeworm</name>
    <dbReference type="NCBI Taxonomy" id="6216"/>
    <lineage>
        <taxon>Eukaryota</taxon>
        <taxon>Metazoa</taxon>
        <taxon>Spiralia</taxon>
        <taxon>Lophotrochozoa</taxon>
        <taxon>Platyhelminthes</taxon>
        <taxon>Cestoda</taxon>
        <taxon>Eucestoda</taxon>
        <taxon>Cyclophyllidea</taxon>
        <taxon>Hymenolepididae</taxon>
        <taxon>Hymenolepis</taxon>
    </lineage>
</organism>
<feature type="transmembrane region" description="Helical" evidence="8">
    <location>
        <begin position="779"/>
        <end position="799"/>
    </location>
</feature>
<feature type="domain" description="Peptidase S54 rhomboid" evidence="9">
    <location>
        <begin position="692"/>
        <end position="819"/>
    </location>
</feature>
<dbReference type="PANTHER" id="PTHR45965:SF3">
    <property type="entry name" value="INACTIVE RHOMBOID PROTEIN 1"/>
    <property type="match status" value="1"/>
</dbReference>
<evidence type="ECO:0000256" key="6">
    <source>
        <dbReference type="ARBA" id="ARBA00023136"/>
    </source>
</evidence>
<evidence type="ECO:0000313" key="12">
    <source>
        <dbReference type="WBParaSite" id="HDID_0000817501-mRNA-1"/>
    </source>
</evidence>
<dbReference type="EMBL" id="UYSG01011039">
    <property type="protein sequence ID" value="VDL60491.1"/>
    <property type="molecule type" value="Genomic_DNA"/>
</dbReference>
<keyword evidence="3 8" id="KW-0812">Transmembrane</keyword>
<evidence type="ECO:0000313" key="10">
    <source>
        <dbReference type="EMBL" id="VDL60491.1"/>
    </source>
</evidence>
<keyword evidence="6 8" id="KW-0472">Membrane</keyword>
<evidence type="ECO:0000256" key="3">
    <source>
        <dbReference type="ARBA" id="ARBA00022692"/>
    </source>
</evidence>
<comment type="subcellular location">
    <subcellularLocation>
        <location evidence="1">Endoplasmic reticulum membrane</location>
        <topology evidence="1">Multi-pass membrane protein</topology>
    </subcellularLocation>
</comment>
<keyword evidence="5 8" id="KW-1133">Transmembrane helix</keyword>
<feature type="transmembrane region" description="Helical" evidence="8">
    <location>
        <begin position="416"/>
        <end position="439"/>
    </location>
</feature>
<evidence type="ECO:0000256" key="1">
    <source>
        <dbReference type="ARBA" id="ARBA00004477"/>
    </source>
</evidence>
<feature type="transmembrane region" description="Helical" evidence="8">
    <location>
        <begin position="805"/>
        <end position="824"/>
    </location>
</feature>
<evidence type="ECO:0000256" key="4">
    <source>
        <dbReference type="ARBA" id="ARBA00022824"/>
    </source>
</evidence>
<name>A0A0R3SSC0_HYMDI</name>
<comment type="similarity">
    <text evidence="2">Belongs to the peptidase S54 family.</text>
</comment>
<dbReference type="InterPro" id="IPR022764">
    <property type="entry name" value="Peptidase_S54_rhomboid_dom"/>
</dbReference>
<feature type="transmembrane region" description="Helical" evidence="8">
    <location>
        <begin position="749"/>
        <end position="767"/>
    </location>
</feature>
<evidence type="ECO:0000313" key="11">
    <source>
        <dbReference type="Proteomes" id="UP000274504"/>
    </source>
</evidence>
<dbReference type="OrthoDB" id="2146116at2759"/>
<evidence type="ECO:0000256" key="7">
    <source>
        <dbReference type="SAM" id="MobiDB-lite"/>
    </source>
</evidence>
<evidence type="ECO:0000256" key="5">
    <source>
        <dbReference type="ARBA" id="ARBA00022989"/>
    </source>
</evidence>
<evidence type="ECO:0000256" key="2">
    <source>
        <dbReference type="ARBA" id="ARBA00009045"/>
    </source>
</evidence>
<gene>
    <name evidence="10" type="ORF">HDID_LOCUS8173</name>
</gene>
<feature type="region of interest" description="Disordered" evidence="7">
    <location>
        <begin position="181"/>
        <end position="219"/>
    </location>
</feature>
<dbReference type="GO" id="GO:0042058">
    <property type="term" value="P:regulation of epidermal growth factor receptor signaling pathway"/>
    <property type="evidence" value="ECO:0007669"/>
    <property type="project" value="TreeGrafter"/>
</dbReference>
<protein>
    <submittedName>
        <fullName evidence="12">Rhomboid domain-containing protein</fullName>
    </submittedName>
</protein>
<dbReference type="PANTHER" id="PTHR45965">
    <property type="entry name" value="INACTIVE RHOMBOID PROTEIN"/>
    <property type="match status" value="1"/>
</dbReference>
<feature type="transmembrane region" description="Helical" evidence="8">
    <location>
        <begin position="721"/>
        <end position="743"/>
    </location>
</feature>
<feature type="compositionally biased region" description="Polar residues" evidence="7">
    <location>
        <begin position="10"/>
        <end position="22"/>
    </location>
</feature>
<dbReference type="AlphaFoldDB" id="A0A0R3SSC0"/>
<evidence type="ECO:0000259" key="9">
    <source>
        <dbReference type="Pfam" id="PF01694"/>
    </source>
</evidence>